<gene>
    <name evidence="14" type="ORF">SAMN04488003_1366</name>
</gene>
<proteinExistence type="inferred from homology"/>
<evidence type="ECO:0000256" key="9">
    <source>
        <dbReference type="ARBA" id="ARBA00023065"/>
    </source>
</evidence>
<evidence type="ECO:0000256" key="13">
    <source>
        <dbReference type="RuleBase" id="RU362101"/>
    </source>
</evidence>
<evidence type="ECO:0000256" key="3">
    <source>
        <dbReference type="ARBA" id="ARBA00022426"/>
    </source>
</evidence>
<dbReference type="PANTHER" id="PTHR40659:SF1">
    <property type="entry name" value="NICKEL_COBALT EFFLUX SYSTEM RCNA"/>
    <property type="match status" value="1"/>
</dbReference>
<evidence type="ECO:0000256" key="5">
    <source>
        <dbReference type="ARBA" id="ARBA00022475"/>
    </source>
</evidence>
<evidence type="ECO:0000256" key="1">
    <source>
        <dbReference type="ARBA" id="ARBA00002510"/>
    </source>
</evidence>
<dbReference type="GO" id="GO:0010045">
    <property type="term" value="P:response to nickel cation"/>
    <property type="evidence" value="ECO:0007669"/>
    <property type="project" value="TreeGrafter"/>
</dbReference>
<feature type="transmembrane region" description="Helical" evidence="13">
    <location>
        <begin position="57"/>
        <end position="76"/>
    </location>
</feature>
<evidence type="ECO:0000256" key="7">
    <source>
        <dbReference type="ARBA" id="ARBA00022692"/>
    </source>
</evidence>
<keyword evidence="10" id="KW-0921">Nickel transport</keyword>
<keyword evidence="8 13" id="KW-1133">Transmembrane helix</keyword>
<reference evidence="14 15" key="1">
    <citation type="submission" date="2016-10" db="EMBL/GenBank/DDBJ databases">
        <authorList>
            <person name="de Groot N.N."/>
        </authorList>
    </citation>
    <scope>NUCLEOTIDE SEQUENCE [LARGE SCALE GENOMIC DNA]</scope>
    <source>
        <strain evidence="14 15">DSM 16213</strain>
    </source>
</reference>
<dbReference type="GO" id="GO:0005886">
    <property type="term" value="C:plasma membrane"/>
    <property type="evidence" value="ECO:0007669"/>
    <property type="project" value="UniProtKB-SubCell"/>
</dbReference>
<dbReference type="AlphaFoldDB" id="A0A1H8JDS1"/>
<dbReference type="EMBL" id="FOCI01000036">
    <property type="protein sequence ID" value="SEN78555.1"/>
    <property type="molecule type" value="Genomic_DNA"/>
</dbReference>
<feature type="transmembrane region" description="Helical" evidence="13">
    <location>
        <begin position="269"/>
        <end position="295"/>
    </location>
</feature>
<sequence>MRVGGVILLLVAGLWIVWSGLPTFPEVVTWASAQQRGFQTDMAQAVRAIQAGEAGSWVALLAAAGAYGIVHAAGPGHGKYLIGGMGFGSAVSARRMLTLAVASSLAQAIWAIALVYGGFWMFRMSAARMTSLAEDWLAPASYLAIGAIGAILAIRGAGLLWRRVRPRPRNLWRGVGEDPSCCAHHTVTPARVAALTSHRDAVALVTSIALRPCTGAIFLLVIAWQLEIRLAGACAVIAMGLGTALLTSAVAVSSVSLRGLTLLSSGQLGVAALVLPVVQILAGAAILSISCGLLVRALA</sequence>
<keyword evidence="5" id="KW-1003">Cell membrane</keyword>
<organism evidence="14 15">
    <name type="scientific">Loktanella fryxellensis</name>
    <dbReference type="NCBI Taxonomy" id="245187"/>
    <lineage>
        <taxon>Bacteria</taxon>
        <taxon>Pseudomonadati</taxon>
        <taxon>Pseudomonadota</taxon>
        <taxon>Alphaproteobacteria</taxon>
        <taxon>Rhodobacterales</taxon>
        <taxon>Roseobacteraceae</taxon>
        <taxon>Loktanella</taxon>
    </lineage>
</organism>
<dbReference type="GO" id="GO:0015099">
    <property type="term" value="F:nickel cation transmembrane transporter activity"/>
    <property type="evidence" value="ECO:0007669"/>
    <property type="project" value="UniProtKB-UniRule"/>
</dbReference>
<evidence type="ECO:0000256" key="4">
    <source>
        <dbReference type="ARBA" id="ARBA00022448"/>
    </source>
</evidence>
<dbReference type="GO" id="GO:0032025">
    <property type="term" value="P:response to cobalt ion"/>
    <property type="evidence" value="ECO:0007669"/>
    <property type="project" value="TreeGrafter"/>
</dbReference>
<feature type="transmembrane region" description="Helical" evidence="13">
    <location>
        <begin position="230"/>
        <end position="257"/>
    </location>
</feature>
<protein>
    <recommendedName>
        <fullName evidence="13">Nickel/cobalt efflux system</fullName>
    </recommendedName>
</protein>
<comment type="subcellular location">
    <subcellularLocation>
        <location evidence="2 13">Cell membrane</location>
        <topology evidence="2 13">Multi-pass membrane protein</topology>
    </subcellularLocation>
</comment>
<dbReference type="Proteomes" id="UP000199585">
    <property type="component" value="Unassembled WGS sequence"/>
</dbReference>
<evidence type="ECO:0000256" key="10">
    <source>
        <dbReference type="ARBA" id="ARBA00023112"/>
    </source>
</evidence>
<dbReference type="GO" id="GO:0046583">
    <property type="term" value="F:monoatomic cation efflux transmembrane transporter activity"/>
    <property type="evidence" value="ECO:0007669"/>
    <property type="project" value="TreeGrafter"/>
</dbReference>
<dbReference type="Pfam" id="PF03824">
    <property type="entry name" value="NicO"/>
    <property type="match status" value="1"/>
</dbReference>
<comment type="similarity">
    <text evidence="13">Belongs to the NiCoT transporter (TC 2.A.52) family.</text>
</comment>
<evidence type="ECO:0000256" key="12">
    <source>
        <dbReference type="ARBA" id="ARBA00023285"/>
    </source>
</evidence>
<evidence type="ECO:0000313" key="15">
    <source>
        <dbReference type="Proteomes" id="UP000199585"/>
    </source>
</evidence>
<dbReference type="PANTHER" id="PTHR40659">
    <property type="entry name" value="NICKEL/COBALT EFFLUX SYSTEM RCNA"/>
    <property type="match status" value="1"/>
</dbReference>
<accession>A0A1H8JDS1</accession>
<evidence type="ECO:0000256" key="11">
    <source>
        <dbReference type="ARBA" id="ARBA00023136"/>
    </source>
</evidence>
<keyword evidence="12" id="KW-0170">Cobalt</keyword>
<keyword evidence="6" id="KW-0533">Nickel</keyword>
<keyword evidence="9" id="KW-0406">Ion transport</keyword>
<dbReference type="GO" id="GO:0006824">
    <property type="term" value="P:cobalt ion transport"/>
    <property type="evidence" value="ECO:0007669"/>
    <property type="project" value="UniProtKB-KW"/>
</dbReference>
<evidence type="ECO:0000256" key="8">
    <source>
        <dbReference type="ARBA" id="ARBA00022989"/>
    </source>
</evidence>
<feature type="transmembrane region" description="Helical" evidence="13">
    <location>
        <begin position="142"/>
        <end position="161"/>
    </location>
</feature>
<keyword evidence="15" id="KW-1185">Reference proteome</keyword>
<dbReference type="RefSeq" id="WP_089905614.1">
    <property type="nucleotide sequence ID" value="NZ_FOCI01000036.1"/>
</dbReference>
<comment type="function">
    <text evidence="1">Efflux system for nickel and cobalt.</text>
</comment>
<keyword evidence="7 13" id="KW-0812">Transmembrane</keyword>
<evidence type="ECO:0000313" key="14">
    <source>
        <dbReference type="EMBL" id="SEN78555.1"/>
    </source>
</evidence>
<keyword evidence="3" id="KW-0171">Cobalt transport</keyword>
<feature type="transmembrane region" description="Helical" evidence="13">
    <location>
        <begin position="97"/>
        <end position="122"/>
    </location>
</feature>
<dbReference type="STRING" id="245187.SAMN04488003_1366"/>
<keyword evidence="4 13" id="KW-0813">Transport</keyword>
<dbReference type="OrthoDB" id="9812956at2"/>
<name>A0A1H8JDS1_9RHOB</name>
<evidence type="ECO:0000256" key="2">
    <source>
        <dbReference type="ARBA" id="ARBA00004651"/>
    </source>
</evidence>
<keyword evidence="11 13" id="KW-0472">Membrane</keyword>
<dbReference type="InterPro" id="IPR011541">
    <property type="entry name" value="Ni/Co_transpt_high_affinity"/>
</dbReference>
<dbReference type="InterPro" id="IPR051224">
    <property type="entry name" value="NiCoT_RcnA"/>
</dbReference>
<evidence type="ECO:0000256" key="6">
    <source>
        <dbReference type="ARBA" id="ARBA00022596"/>
    </source>
</evidence>